<sequence length="72" mass="8416">MTTSDNLSARLERLDLHELPKTIRDAVRVTRALGIRYLWVDALCIEQNFTKHAQVLRWSGGCYRSWLSITLR</sequence>
<protein>
    <recommendedName>
        <fullName evidence="1">Heterokaryon incompatibility domain-containing protein</fullName>
    </recommendedName>
</protein>
<accession>A0A8H3W2Y1</accession>
<organism evidence="2 3">
    <name type="scientific">Colletotrichum asianum</name>
    <dbReference type="NCBI Taxonomy" id="702518"/>
    <lineage>
        <taxon>Eukaryota</taxon>
        <taxon>Fungi</taxon>
        <taxon>Dikarya</taxon>
        <taxon>Ascomycota</taxon>
        <taxon>Pezizomycotina</taxon>
        <taxon>Sordariomycetes</taxon>
        <taxon>Hypocreomycetidae</taxon>
        <taxon>Glomerellales</taxon>
        <taxon>Glomerellaceae</taxon>
        <taxon>Colletotrichum</taxon>
        <taxon>Colletotrichum gloeosporioides species complex</taxon>
    </lineage>
</organism>
<dbReference type="AlphaFoldDB" id="A0A8H3W2Y1"/>
<dbReference type="InterPro" id="IPR010730">
    <property type="entry name" value="HET"/>
</dbReference>
<comment type="caution">
    <text evidence="2">The sequence shown here is derived from an EMBL/GenBank/DDBJ whole genome shotgun (WGS) entry which is preliminary data.</text>
</comment>
<evidence type="ECO:0000259" key="1">
    <source>
        <dbReference type="Pfam" id="PF06985"/>
    </source>
</evidence>
<dbReference type="PANTHER" id="PTHR33112:SF16">
    <property type="entry name" value="HETEROKARYON INCOMPATIBILITY DOMAIN-CONTAINING PROTEIN"/>
    <property type="match status" value="1"/>
</dbReference>
<dbReference type="EMBL" id="WOWK01000085">
    <property type="protein sequence ID" value="KAF0320218.1"/>
    <property type="molecule type" value="Genomic_DNA"/>
</dbReference>
<name>A0A8H3W2Y1_9PEZI</name>
<keyword evidence="3" id="KW-1185">Reference proteome</keyword>
<dbReference type="Proteomes" id="UP000434172">
    <property type="component" value="Unassembled WGS sequence"/>
</dbReference>
<dbReference type="PANTHER" id="PTHR33112">
    <property type="entry name" value="DOMAIN PROTEIN, PUTATIVE-RELATED"/>
    <property type="match status" value="1"/>
</dbReference>
<reference evidence="2 3" key="1">
    <citation type="submission" date="2019-12" db="EMBL/GenBank/DDBJ databases">
        <title>A genome sequence resource for the geographically widespread anthracnose pathogen Colletotrichum asianum.</title>
        <authorList>
            <person name="Meng Y."/>
        </authorList>
    </citation>
    <scope>NUCLEOTIDE SEQUENCE [LARGE SCALE GENOMIC DNA]</scope>
    <source>
        <strain evidence="2 3">ICMP 18580</strain>
    </source>
</reference>
<evidence type="ECO:0000313" key="3">
    <source>
        <dbReference type="Proteomes" id="UP000434172"/>
    </source>
</evidence>
<feature type="domain" description="Heterokaryon incompatibility" evidence="1">
    <location>
        <begin position="11"/>
        <end position="52"/>
    </location>
</feature>
<dbReference type="OrthoDB" id="3486565at2759"/>
<gene>
    <name evidence="2" type="ORF">GQ607_012480</name>
</gene>
<proteinExistence type="predicted"/>
<evidence type="ECO:0000313" key="2">
    <source>
        <dbReference type="EMBL" id="KAF0320218.1"/>
    </source>
</evidence>
<dbReference type="Pfam" id="PF06985">
    <property type="entry name" value="HET"/>
    <property type="match status" value="1"/>
</dbReference>